<accession>A0ABN8YJV8</accession>
<keyword evidence="5" id="KW-0862">Zinc</keyword>
<sequence>MPAPQPVASTGNSAASSHVLFPLRGTSAFQTPGSHRYCGLCTLRFSTPSTFSAHEKYCWFSHATEHVKRARRHSMKWCPIYTAHLSLQLQGWLAHRLAEKGQTPDC</sequence>
<feature type="domain" description="ZFPM2-like C-terminal CCHC zinc finger" evidence="10">
    <location>
        <begin position="32"/>
        <end position="68"/>
    </location>
</feature>
<protein>
    <recommendedName>
        <fullName evidence="10">ZFPM2-like C-terminal CCHC zinc finger domain-containing protein</fullName>
    </recommendedName>
</protein>
<dbReference type="EMBL" id="OX459938">
    <property type="protein sequence ID" value="CAI9160171.1"/>
    <property type="molecule type" value="Genomic_DNA"/>
</dbReference>
<evidence type="ECO:0000313" key="11">
    <source>
        <dbReference type="EMBL" id="CAI9160171.1"/>
    </source>
</evidence>
<evidence type="ECO:0000256" key="9">
    <source>
        <dbReference type="ARBA" id="ARBA00023242"/>
    </source>
</evidence>
<keyword evidence="8" id="KW-0804">Transcription</keyword>
<keyword evidence="12" id="KW-1185">Reference proteome</keyword>
<gene>
    <name evidence="11" type="ORF">MRATA1EN1_LOCUS9133</name>
</gene>
<evidence type="ECO:0000259" key="10">
    <source>
        <dbReference type="Pfam" id="PF25445"/>
    </source>
</evidence>
<evidence type="ECO:0000256" key="3">
    <source>
        <dbReference type="ARBA" id="ARBA00022737"/>
    </source>
</evidence>
<evidence type="ECO:0000256" key="8">
    <source>
        <dbReference type="ARBA" id="ARBA00023163"/>
    </source>
</evidence>
<evidence type="ECO:0000256" key="7">
    <source>
        <dbReference type="ARBA" id="ARBA00023125"/>
    </source>
</evidence>
<reference evidence="11" key="1">
    <citation type="submission" date="2023-04" db="EMBL/GenBank/DDBJ databases">
        <authorList>
            <consortium name="ELIXIR-Norway"/>
        </authorList>
    </citation>
    <scope>NUCLEOTIDE SEQUENCE [LARGE SCALE GENOMIC DNA]</scope>
</reference>
<keyword evidence="3" id="KW-0677">Repeat</keyword>
<evidence type="ECO:0000256" key="5">
    <source>
        <dbReference type="ARBA" id="ARBA00022833"/>
    </source>
</evidence>
<keyword evidence="4" id="KW-0863">Zinc-finger</keyword>
<evidence type="ECO:0000256" key="6">
    <source>
        <dbReference type="ARBA" id="ARBA00023015"/>
    </source>
</evidence>
<keyword evidence="7" id="KW-0238">DNA-binding</keyword>
<proteinExistence type="predicted"/>
<dbReference type="Pfam" id="PF25445">
    <property type="entry name" value="CCHC_ZFPM2"/>
    <property type="match status" value="1"/>
</dbReference>
<name>A0ABN8YJV8_RANTA</name>
<dbReference type="InterPro" id="IPR059121">
    <property type="entry name" value="CCHC_ZFPM2-like"/>
</dbReference>
<evidence type="ECO:0000256" key="4">
    <source>
        <dbReference type="ARBA" id="ARBA00022771"/>
    </source>
</evidence>
<comment type="subcellular location">
    <subcellularLocation>
        <location evidence="1">Nucleus</location>
    </subcellularLocation>
</comment>
<keyword evidence="6" id="KW-0805">Transcription regulation</keyword>
<organism evidence="11 12">
    <name type="scientific">Rangifer tarandus platyrhynchus</name>
    <name type="common">Svalbard reindeer</name>
    <dbReference type="NCBI Taxonomy" id="3082113"/>
    <lineage>
        <taxon>Eukaryota</taxon>
        <taxon>Metazoa</taxon>
        <taxon>Chordata</taxon>
        <taxon>Craniata</taxon>
        <taxon>Vertebrata</taxon>
        <taxon>Euteleostomi</taxon>
        <taxon>Mammalia</taxon>
        <taxon>Eutheria</taxon>
        <taxon>Laurasiatheria</taxon>
        <taxon>Artiodactyla</taxon>
        <taxon>Ruminantia</taxon>
        <taxon>Pecora</taxon>
        <taxon>Cervidae</taxon>
        <taxon>Odocoileinae</taxon>
        <taxon>Rangifer</taxon>
    </lineage>
</organism>
<keyword evidence="2" id="KW-0479">Metal-binding</keyword>
<evidence type="ECO:0000256" key="1">
    <source>
        <dbReference type="ARBA" id="ARBA00004123"/>
    </source>
</evidence>
<keyword evidence="9" id="KW-0539">Nucleus</keyword>
<evidence type="ECO:0000256" key="2">
    <source>
        <dbReference type="ARBA" id="ARBA00022723"/>
    </source>
</evidence>
<dbReference type="Proteomes" id="UP001176941">
    <property type="component" value="Chromosome 2"/>
</dbReference>
<evidence type="ECO:0000313" key="12">
    <source>
        <dbReference type="Proteomes" id="UP001176941"/>
    </source>
</evidence>